<dbReference type="EC" id="2.4.-.-" evidence="2"/>
<keyword evidence="1" id="KW-0812">Transmembrane</keyword>
<keyword evidence="2" id="KW-0808">Transferase</keyword>
<evidence type="ECO:0000313" key="2">
    <source>
        <dbReference type="EMBL" id="MEX5285209.1"/>
    </source>
</evidence>
<proteinExistence type="predicted"/>
<accession>A0ABV3X4V2</accession>
<sequence length="369" mass="43006">MKILFCGTYMPPTLIARFRYASEAANNFCGKLLEELRHGNEVQVLSFYGFPKEDHWSNAVEEEISAQGIDFVARTGSISRITGFFRYQWKVFRLMRNMDYVLLYNYYWIYYGILFLARLLGVRTALIVADHSGVESHASPLRRFLVRWTERDYGRFDRLVFLSRHLYETFPHRNKLFFPGAVRMADYAGFRYEVKEKCRFLYAGLLNEVTGVDLYLEAIRLLDVPEAEFHFTGRGPLEEAVREAARRDARIVYHGFVSREEYYALLAGADIVVNPRNMGLPENKNNFPSKIMEYLASGRIVVSTRFAGWEDFAQHIFFVETSAAGLREGLLKACAARREGAQYFEQNRVFVSQYDWSRQVERLSAFLRS</sequence>
<dbReference type="PANTHER" id="PTHR45947">
    <property type="entry name" value="SULFOQUINOVOSYL TRANSFERASE SQD2"/>
    <property type="match status" value="1"/>
</dbReference>
<feature type="transmembrane region" description="Helical" evidence="1">
    <location>
        <begin position="100"/>
        <end position="120"/>
    </location>
</feature>
<keyword evidence="1" id="KW-0472">Membrane</keyword>
<dbReference type="PANTHER" id="PTHR45947:SF3">
    <property type="entry name" value="SULFOQUINOVOSYL TRANSFERASE SQD2"/>
    <property type="match status" value="1"/>
</dbReference>
<protein>
    <submittedName>
        <fullName evidence="2">Glycosyltransferase family 4 protein</fullName>
        <ecNumber evidence="2">2.4.-.-</ecNumber>
    </submittedName>
</protein>
<dbReference type="GO" id="GO:0016757">
    <property type="term" value="F:glycosyltransferase activity"/>
    <property type="evidence" value="ECO:0007669"/>
    <property type="project" value="UniProtKB-KW"/>
</dbReference>
<evidence type="ECO:0000313" key="3">
    <source>
        <dbReference type="Proteomes" id="UP001559623"/>
    </source>
</evidence>
<reference evidence="2 3" key="1">
    <citation type="submission" date="2023-04" db="EMBL/GenBank/DDBJ databases">
        <title>Genome Sequence of Selenomonas sputigena ATCC 33150.</title>
        <authorList>
            <person name="Miller D.P."/>
            <person name="Anvari S."/>
            <person name="Polson S.W."/>
            <person name="Macdonald M."/>
            <person name="Mcdowell J.V."/>
        </authorList>
    </citation>
    <scope>NUCLEOTIDE SEQUENCE [LARGE SCALE GENOMIC DNA]</scope>
    <source>
        <strain evidence="2 3">ATCC 33150</strain>
    </source>
</reference>
<comment type="caution">
    <text evidence="2">The sequence shown here is derived from an EMBL/GenBank/DDBJ whole genome shotgun (WGS) entry which is preliminary data.</text>
</comment>
<dbReference type="EMBL" id="JARVLH010000003">
    <property type="protein sequence ID" value="MEX5285209.1"/>
    <property type="molecule type" value="Genomic_DNA"/>
</dbReference>
<organism evidence="2 3">
    <name type="scientific">Selenomonas sputigena</name>
    <dbReference type="NCBI Taxonomy" id="69823"/>
    <lineage>
        <taxon>Bacteria</taxon>
        <taxon>Bacillati</taxon>
        <taxon>Bacillota</taxon>
        <taxon>Negativicutes</taxon>
        <taxon>Selenomonadales</taxon>
        <taxon>Selenomonadaceae</taxon>
        <taxon>Selenomonas</taxon>
    </lineage>
</organism>
<keyword evidence="3" id="KW-1185">Reference proteome</keyword>
<dbReference type="InterPro" id="IPR050194">
    <property type="entry name" value="Glycosyltransferase_grp1"/>
</dbReference>
<dbReference type="RefSeq" id="WP_368846935.1">
    <property type="nucleotide sequence ID" value="NZ_CP194411.1"/>
</dbReference>
<dbReference type="Pfam" id="PF13692">
    <property type="entry name" value="Glyco_trans_1_4"/>
    <property type="match status" value="1"/>
</dbReference>
<gene>
    <name evidence="2" type="ORF">QCO44_06090</name>
</gene>
<name>A0ABV3X4V2_9FIRM</name>
<dbReference type="SUPFAM" id="SSF53756">
    <property type="entry name" value="UDP-Glycosyltransferase/glycogen phosphorylase"/>
    <property type="match status" value="1"/>
</dbReference>
<keyword evidence="1" id="KW-1133">Transmembrane helix</keyword>
<dbReference type="Gene3D" id="3.40.50.2000">
    <property type="entry name" value="Glycogen Phosphorylase B"/>
    <property type="match status" value="2"/>
</dbReference>
<dbReference type="Proteomes" id="UP001559623">
    <property type="component" value="Unassembled WGS sequence"/>
</dbReference>
<keyword evidence="2" id="KW-0328">Glycosyltransferase</keyword>
<dbReference type="CDD" id="cd03801">
    <property type="entry name" value="GT4_PimA-like"/>
    <property type="match status" value="1"/>
</dbReference>
<evidence type="ECO:0000256" key="1">
    <source>
        <dbReference type="SAM" id="Phobius"/>
    </source>
</evidence>